<dbReference type="SUPFAM" id="SSF53474">
    <property type="entry name" value="alpha/beta-Hydrolases"/>
    <property type="match status" value="1"/>
</dbReference>
<dbReference type="PROSITE" id="PS51257">
    <property type="entry name" value="PROKAR_LIPOPROTEIN"/>
    <property type="match status" value="1"/>
</dbReference>
<reference evidence="1" key="1">
    <citation type="submission" date="2020-05" db="EMBL/GenBank/DDBJ databases">
        <authorList>
            <person name="Chiriac C."/>
            <person name="Salcher M."/>
            <person name="Ghai R."/>
            <person name="Kavagutti S V."/>
        </authorList>
    </citation>
    <scope>NUCLEOTIDE SEQUENCE</scope>
</reference>
<dbReference type="Gene3D" id="3.40.50.1820">
    <property type="entry name" value="alpha/beta hydrolase"/>
    <property type="match status" value="1"/>
</dbReference>
<evidence type="ECO:0000313" key="1">
    <source>
        <dbReference type="EMBL" id="CAB4899142.1"/>
    </source>
</evidence>
<dbReference type="AlphaFoldDB" id="A0A6J7FTH0"/>
<accession>A0A6J7FTH0</accession>
<name>A0A6J7FTH0_9ZZZZ</name>
<proteinExistence type="predicted"/>
<dbReference type="EMBL" id="CAFBMR010000001">
    <property type="protein sequence ID" value="CAB4899142.1"/>
    <property type="molecule type" value="Genomic_DNA"/>
</dbReference>
<gene>
    <name evidence="1" type="ORF">UFOPK3610_00017</name>
</gene>
<dbReference type="InterPro" id="IPR029058">
    <property type="entry name" value="AB_hydrolase_fold"/>
</dbReference>
<sequence>MTPRKVLPAALIALSVAVLAACSSTAADPVRDQSNDIPFANCDQVACTGTIEGAAYEILMPEQWNGTLLIYSHGYRPAQPFPPDFSPVDTSADPVPGWNDGTKDLGNSLLSQGYALAGSSYSSNGWAVADGVKAGEQLHDFFAANVGTPKRVYVWGDSLGGLVTQTLAEKHTDWIDGVAPLCGVVGGAEANFNIALDLAYAFKMLIDPQLKLTNYASYEEAVAEWTRAASTVVEDAKSGDTALIAKILAVGQVADAPTQTRTYDGASIESTVKATVESLLTAIAYGTVGRQEAEARFGGNFSGNEGVDYAARFSDSEKSLLNTVGGDGTADAIIALIQSGTRVSPDPAAQQKIVELGGNPSGQIQDPTITMHTKSDPLVIVQNESLFAERYDAAVAANKASGGLVQLFTVAPSTYPEGSGAPYGAGHCNFTNQSRVAVIDLLNRWVRNGVYPGGVAIRLAMGSESGYDAIYRPSAWPAQ</sequence>
<protein>
    <submittedName>
        <fullName evidence="1">Unannotated protein</fullName>
    </submittedName>
</protein>
<organism evidence="1">
    <name type="scientific">freshwater metagenome</name>
    <dbReference type="NCBI Taxonomy" id="449393"/>
    <lineage>
        <taxon>unclassified sequences</taxon>
        <taxon>metagenomes</taxon>
        <taxon>ecological metagenomes</taxon>
    </lineage>
</organism>